<dbReference type="InterPro" id="IPR000719">
    <property type="entry name" value="Prot_kinase_dom"/>
</dbReference>
<dbReference type="InterPro" id="IPR008271">
    <property type="entry name" value="Ser/Thr_kinase_AS"/>
</dbReference>
<keyword evidence="3" id="KW-0547">Nucleotide-binding</keyword>
<accession>A0ABR2GTX4</accession>
<dbReference type="SMART" id="SM00220">
    <property type="entry name" value="S_TKc"/>
    <property type="match status" value="1"/>
</dbReference>
<name>A0ABR2GTX4_9EUKA</name>
<evidence type="ECO:0000313" key="9">
    <source>
        <dbReference type="Proteomes" id="UP001470230"/>
    </source>
</evidence>
<keyword evidence="6" id="KW-0472">Membrane</keyword>
<protein>
    <recommendedName>
        <fullName evidence="7">Protein kinase domain-containing protein</fullName>
    </recommendedName>
</protein>
<evidence type="ECO:0000313" key="8">
    <source>
        <dbReference type="EMBL" id="KAK8837394.1"/>
    </source>
</evidence>
<evidence type="ECO:0000256" key="3">
    <source>
        <dbReference type="ARBA" id="ARBA00022741"/>
    </source>
</evidence>
<dbReference type="CDD" id="cd00180">
    <property type="entry name" value="PKc"/>
    <property type="match status" value="1"/>
</dbReference>
<evidence type="ECO:0000256" key="5">
    <source>
        <dbReference type="ARBA" id="ARBA00022840"/>
    </source>
</evidence>
<evidence type="ECO:0000256" key="1">
    <source>
        <dbReference type="ARBA" id="ARBA00022527"/>
    </source>
</evidence>
<keyword evidence="6" id="KW-0812">Transmembrane</keyword>
<dbReference type="SUPFAM" id="SSF56112">
    <property type="entry name" value="Protein kinase-like (PK-like)"/>
    <property type="match status" value="1"/>
</dbReference>
<keyword evidence="6" id="KW-1133">Transmembrane helix</keyword>
<feature type="transmembrane region" description="Helical" evidence="6">
    <location>
        <begin position="526"/>
        <end position="547"/>
    </location>
</feature>
<feature type="domain" description="Protein kinase" evidence="7">
    <location>
        <begin position="213"/>
        <end position="512"/>
    </location>
</feature>
<dbReference type="Proteomes" id="UP001470230">
    <property type="component" value="Unassembled WGS sequence"/>
</dbReference>
<dbReference type="EMBL" id="JAPFFF010000060">
    <property type="protein sequence ID" value="KAK8837394.1"/>
    <property type="molecule type" value="Genomic_DNA"/>
</dbReference>
<gene>
    <name evidence="8" type="ORF">M9Y10_036827</name>
</gene>
<dbReference type="PROSITE" id="PS00108">
    <property type="entry name" value="PROTEIN_KINASE_ST"/>
    <property type="match status" value="1"/>
</dbReference>
<keyword evidence="5" id="KW-0067">ATP-binding</keyword>
<keyword evidence="4" id="KW-0418">Kinase</keyword>
<comment type="caution">
    <text evidence="8">The sequence shown here is derived from an EMBL/GenBank/DDBJ whole genome shotgun (WGS) entry which is preliminary data.</text>
</comment>
<dbReference type="Pfam" id="PF00069">
    <property type="entry name" value="Pkinase"/>
    <property type="match status" value="1"/>
</dbReference>
<reference evidence="8 9" key="1">
    <citation type="submission" date="2024-04" db="EMBL/GenBank/DDBJ databases">
        <title>Tritrichomonas musculus Genome.</title>
        <authorList>
            <person name="Alves-Ferreira E."/>
            <person name="Grigg M."/>
            <person name="Lorenzi H."/>
            <person name="Galac M."/>
        </authorList>
    </citation>
    <scope>NUCLEOTIDE SEQUENCE [LARGE SCALE GENOMIC DNA]</scope>
    <source>
        <strain evidence="8 9">EAF2021</strain>
    </source>
</reference>
<sequence>MNLFQEFENLLKENPFNFYNPYLNKIMQKVTFNLITKENPKNLENFQKKSNFGIIVIDEYINSSVNSNLTDFFVICFDYIVILIPSSEISLLSSFFSLNEKSVIYPLSDITKTKIKQIKESKNKIINFQFSENNNILITKEIPSFLSKCEQDFSETLPEKKEILKSLWKIIQKCISGFFIKIGYLNSKNDRILHYNEYLTHEIKNNHISNDEFIELQLFSKGGLSSLYIVYLIEKEQICLLKMFLKNEEVEKLFKREHDNYLHIKHPLLPRYFGTTEYFSHQCLLIEYLEGKTLDKINFDELQIKDKMKIIFELIIVIYYLHCNDYIYRDLKPNNIIIDENYSAFLIDFDRMIKNSSLLNIQVITSNLNHEYFAPEILNGKSYSDKSDIYSLGKVISFIASQKDLNKPFKYQILLDKCSCLKESDRPNIFQFIDAIYIDFLSLIMNVNEIKSDIHYDSDISTFYLFLIAEYQNEKVLNLLASFYMNGAVFWKDSTKIYIIQIIKMLAKMLFVVKNLKYHKILIRQFVFILSWLIKMIQMLNIILVNCSSMENMFHKI</sequence>
<keyword evidence="1" id="KW-0723">Serine/threonine-protein kinase</keyword>
<evidence type="ECO:0000256" key="4">
    <source>
        <dbReference type="ARBA" id="ARBA00022777"/>
    </source>
</evidence>
<dbReference type="PROSITE" id="PS50011">
    <property type="entry name" value="PROTEIN_KINASE_DOM"/>
    <property type="match status" value="1"/>
</dbReference>
<keyword evidence="2" id="KW-0808">Transferase</keyword>
<dbReference type="PANTHER" id="PTHR24351">
    <property type="entry name" value="RIBOSOMAL PROTEIN S6 KINASE"/>
    <property type="match status" value="1"/>
</dbReference>
<evidence type="ECO:0000256" key="2">
    <source>
        <dbReference type="ARBA" id="ARBA00022679"/>
    </source>
</evidence>
<proteinExistence type="predicted"/>
<evidence type="ECO:0000259" key="7">
    <source>
        <dbReference type="PROSITE" id="PS50011"/>
    </source>
</evidence>
<dbReference type="Gene3D" id="1.10.510.10">
    <property type="entry name" value="Transferase(Phosphotransferase) domain 1"/>
    <property type="match status" value="1"/>
</dbReference>
<evidence type="ECO:0000256" key="6">
    <source>
        <dbReference type="SAM" id="Phobius"/>
    </source>
</evidence>
<keyword evidence="9" id="KW-1185">Reference proteome</keyword>
<organism evidence="8 9">
    <name type="scientific">Tritrichomonas musculus</name>
    <dbReference type="NCBI Taxonomy" id="1915356"/>
    <lineage>
        <taxon>Eukaryota</taxon>
        <taxon>Metamonada</taxon>
        <taxon>Parabasalia</taxon>
        <taxon>Tritrichomonadida</taxon>
        <taxon>Tritrichomonadidae</taxon>
        <taxon>Tritrichomonas</taxon>
    </lineage>
</organism>
<dbReference type="InterPro" id="IPR011009">
    <property type="entry name" value="Kinase-like_dom_sf"/>
</dbReference>